<evidence type="ECO:0000256" key="1">
    <source>
        <dbReference type="SAM" id="Phobius"/>
    </source>
</evidence>
<dbReference type="EMBL" id="JPWF01000016">
    <property type="protein sequence ID" value="RCK32279.1"/>
    <property type="molecule type" value="Genomic_DNA"/>
</dbReference>
<keyword evidence="1" id="KW-0472">Membrane</keyword>
<gene>
    <name evidence="2" type="ORF">TH19_19485</name>
</gene>
<keyword evidence="1" id="KW-0812">Transmembrane</keyword>
<organism evidence="2 3">
    <name type="scientific">Thalassospira profundimaris</name>
    <dbReference type="NCBI Taxonomy" id="502049"/>
    <lineage>
        <taxon>Bacteria</taxon>
        <taxon>Pseudomonadati</taxon>
        <taxon>Pseudomonadota</taxon>
        <taxon>Alphaproteobacteria</taxon>
        <taxon>Rhodospirillales</taxon>
        <taxon>Thalassospiraceae</taxon>
        <taxon>Thalassospira</taxon>
    </lineage>
</organism>
<feature type="transmembrane region" description="Helical" evidence="1">
    <location>
        <begin position="68"/>
        <end position="91"/>
    </location>
</feature>
<dbReference type="AlphaFoldDB" id="A0A367W0A7"/>
<reference evidence="2 3" key="1">
    <citation type="submission" date="2014-07" db="EMBL/GenBank/DDBJ databases">
        <title>Draft genome sequence of Thalassospira profundimaris 35.</title>
        <authorList>
            <person name="Lai Q."/>
            <person name="Shao Z."/>
        </authorList>
    </citation>
    <scope>NUCLEOTIDE SEQUENCE [LARGE SCALE GENOMIC DNA]</scope>
    <source>
        <strain evidence="2 3">35</strain>
    </source>
</reference>
<sequence>MWVLRALGWILLFASIAVLVDDSITALQTGSFRLVAAGELWYRLDTGSLNLLQSVIQRYISSWAWDNIFVPVLLAPALVVLLVPSFVLLLLTRKRKRTRIF</sequence>
<protein>
    <submittedName>
        <fullName evidence="2">Uncharacterized protein</fullName>
    </submittedName>
</protein>
<evidence type="ECO:0000313" key="2">
    <source>
        <dbReference type="EMBL" id="RCK32279.1"/>
    </source>
</evidence>
<comment type="caution">
    <text evidence="2">The sequence shown here is derived from an EMBL/GenBank/DDBJ whole genome shotgun (WGS) entry which is preliminary data.</text>
</comment>
<dbReference type="OrthoDB" id="7679120at2"/>
<keyword evidence="1" id="KW-1133">Transmembrane helix</keyword>
<evidence type="ECO:0000313" key="3">
    <source>
        <dbReference type="Proteomes" id="UP000253226"/>
    </source>
</evidence>
<name>A0A367W0A7_9PROT</name>
<dbReference type="RefSeq" id="WP_114103918.1">
    <property type="nucleotide sequence ID" value="NZ_JPWF01000016.1"/>
</dbReference>
<dbReference type="Proteomes" id="UP000253226">
    <property type="component" value="Unassembled WGS sequence"/>
</dbReference>
<accession>A0A367W0A7</accession>
<proteinExistence type="predicted"/>